<reference evidence="1 2" key="1">
    <citation type="submission" date="2023-01" db="EMBL/GenBank/DDBJ databases">
        <title>Pseudomonas SA3-5T sp. nov., isolated from tidal flat sediment.</title>
        <authorList>
            <person name="Kim H.S."/>
            <person name="Kim J.-S."/>
            <person name="Suh M.K."/>
            <person name="Eom M.K."/>
            <person name="Lee J.-S."/>
        </authorList>
    </citation>
    <scope>NUCLEOTIDE SEQUENCE [LARGE SCALE GENOMIC DNA]</scope>
    <source>
        <strain evidence="1 2">SA3-5</strain>
    </source>
</reference>
<dbReference type="Proteomes" id="UP001212042">
    <property type="component" value="Unassembled WGS sequence"/>
</dbReference>
<proteinExistence type="predicted"/>
<evidence type="ECO:0000313" key="1">
    <source>
        <dbReference type="EMBL" id="MDA7087978.1"/>
    </source>
</evidence>
<sequence length="139" mass="15720">MQFLVGGRQRNICASCNITPIAERFDRPGGHRPLWWHRRKADGLLRSNDQVRSADLLFTSTAAAPYQFEHFHVGNEQTAPRCISHNLLQQASPIQPPADAQSNVPSNGLQEGVGWRYVLINNNRRPNIVAGRFEMFSKQ</sequence>
<evidence type="ECO:0000313" key="2">
    <source>
        <dbReference type="Proteomes" id="UP001212042"/>
    </source>
</evidence>
<organism evidence="1 2">
    <name type="scientific">Pseudomonas aestuarii</name>
    <dbReference type="NCBI Taxonomy" id="3018340"/>
    <lineage>
        <taxon>Bacteria</taxon>
        <taxon>Pseudomonadati</taxon>
        <taxon>Pseudomonadota</taxon>
        <taxon>Gammaproteobacteria</taxon>
        <taxon>Pseudomonadales</taxon>
        <taxon>Pseudomonadaceae</taxon>
        <taxon>Pseudomonas</taxon>
    </lineage>
</organism>
<name>A0ABT4XIF7_9PSED</name>
<comment type="caution">
    <text evidence="1">The sequence shown here is derived from an EMBL/GenBank/DDBJ whole genome shotgun (WGS) entry which is preliminary data.</text>
</comment>
<keyword evidence="2" id="KW-1185">Reference proteome</keyword>
<protein>
    <submittedName>
        <fullName evidence="1">Uncharacterized protein</fullName>
    </submittedName>
</protein>
<gene>
    <name evidence="1" type="ORF">PH586_16420</name>
</gene>
<feature type="non-terminal residue" evidence="1">
    <location>
        <position position="139"/>
    </location>
</feature>
<accession>A0ABT4XIF7</accession>
<dbReference type="RefSeq" id="WP_271348848.1">
    <property type="nucleotide sequence ID" value="NZ_JAQJZJ010000008.1"/>
</dbReference>
<dbReference type="EMBL" id="JAQJZJ010000008">
    <property type="protein sequence ID" value="MDA7087978.1"/>
    <property type="molecule type" value="Genomic_DNA"/>
</dbReference>